<organism evidence="1 2">
    <name type="scientific">Spiribacter salinus</name>
    <dbReference type="NCBI Taxonomy" id="1335746"/>
    <lineage>
        <taxon>Bacteria</taxon>
        <taxon>Pseudomonadati</taxon>
        <taxon>Pseudomonadota</taxon>
        <taxon>Gammaproteobacteria</taxon>
        <taxon>Chromatiales</taxon>
        <taxon>Ectothiorhodospiraceae</taxon>
        <taxon>Spiribacter</taxon>
    </lineage>
</organism>
<dbReference type="EMBL" id="VIFK01000552">
    <property type="protein sequence ID" value="TQE92828.1"/>
    <property type="molecule type" value="Genomic_DNA"/>
</dbReference>
<accession>A0A540V7X0</accession>
<evidence type="ECO:0000313" key="2">
    <source>
        <dbReference type="Proteomes" id="UP000315400"/>
    </source>
</evidence>
<reference evidence="1 2" key="1">
    <citation type="submission" date="2019-06" db="EMBL/GenBank/DDBJ databases">
        <title>Metagenome assembled Genome of Spiribacter salinus SL48-SHIP from the microbial mat of Salt Lake 48 (Novosibirsk region, Russia).</title>
        <authorList>
            <person name="Shipova A."/>
            <person name="Rozanov A.S."/>
            <person name="Bryanskaya A.V."/>
            <person name="Peltek S.E."/>
        </authorList>
    </citation>
    <scope>NUCLEOTIDE SEQUENCE [LARGE SCALE GENOMIC DNA]</scope>
    <source>
        <strain evidence="1">SL48-SHIP-2</strain>
    </source>
</reference>
<dbReference type="AlphaFoldDB" id="A0A540V7X0"/>
<dbReference type="Pfam" id="PF16277">
    <property type="entry name" value="DUF4926"/>
    <property type="match status" value="1"/>
</dbReference>
<protein>
    <submittedName>
        <fullName evidence="1">DUF4926 domain-containing protein</fullName>
    </submittedName>
</protein>
<comment type="caution">
    <text evidence="1">The sequence shown here is derived from an EMBL/GenBank/DDBJ whole genome shotgun (WGS) entry which is preliminary data.</text>
</comment>
<dbReference type="InterPro" id="IPR032568">
    <property type="entry name" value="DUF4926"/>
</dbReference>
<proteinExistence type="predicted"/>
<name>A0A540V7X0_9GAMM</name>
<evidence type="ECO:0000313" key="1">
    <source>
        <dbReference type="EMBL" id="TQE92828.1"/>
    </source>
</evidence>
<dbReference type="Proteomes" id="UP000315400">
    <property type="component" value="Unassembled WGS sequence"/>
</dbReference>
<sequence length="79" mass="8535">MMTALDRFVLTEDLPDHGLKAGDLGTIVMVHVPDGSYTGPEGYTAEFTYLTGETRAVVDQRPDQVRPARKGEVARATAA</sequence>
<gene>
    <name evidence="1" type="ORF">FKY71_19005</name>
</gene>